<evidence type="ECO:0000259" key="5">
    <source>
        <dbReference type="PROSITE" id="PS50931"/>
    </source>
</evidence>
<dbReference type="InterPro" id="IPR036390">
    <property type="entry name" value="WH_DNA-bd_sf"/>
</dbReference>
<dbReference type="CDD" id="cd08414">
    <property type="entry name" value="PBP2_LTTR_aromatics_like"/>
    <property type="match status" value="1"/>
</dbReference>
<evidence type="ECO:0000256" key="1">
    <source>
        <dbReference type="ARBA" id="ARBA00009437"/>
    </source>
</evidence>
<dbReference type="InterPro" id="IPR000847">
    <property type="entry name" value="LysR_HTH_N"/>
</dbReference>
<dbReference type="PROSITE" id="PS50931">
    <property type="entry name" value="HTH_LYSR"/>
    <property type="match status" value="1"/>
</dbReference>
<feature type="domain" description="HTH lysR-type" evidence="5">
    <location>
        <begin position="1"/>
        <end position="58"/>
    </location>
</feature>
<keyword evidence="7" id="KW-1185">Reference proteome</keyword>
<evidence type="ECO:0000313" key="6">
    <source>
        <dbReference type="EMBL" id="MBB4661860.1"/>
    </source>
</evidence>
<dbReference type="GO" id="GO:0003677">
    <property type="term" value="F:DNA binding"/>
    <property type="evidence" value="ECO:0007669"/>
    <property type="project" value="UniProtKB-KW"/>
</dbReference>
<accession>A0A840ID46</accession>
<dbReference type="Gene3D" id="3.40.190.10">
    <property type="entry name" value="Periplasmic binding protein-like II"/>
    <property type="match status" value="2"/>
</dbReference>
<protein>
    <submittedName>
        <fullName evidence="6">DNA-binding transcriptional LysR family regulator</fullName>
    </submittedName>
</protein>
<dbReference type="GO" id="GO:0032993">
    <property type="term" value="C:protein-DNA complex"/>
    <property type="evidence" value="ECO:0007669"/>
    <property type="project" value="TreeGrafter"/>
</dbReference>
<evidence type="ECO:0000313" key="7">
    <source>
        <dbReference type="Proteomes" id="UP000585272"/>
    </source>
</evidence>
<dbReference type="Pfam" id="PF00126">
    <property type="entry name" value="HTH_1"/>
    <property type="match status" value="1"/>
</dbReference>
<evidence type="ECO:0000256" key="3">
    <source>
        <dbReference type="ARBA" id="ARBA00023125"/>
    </source>
</evidence>
<keyword evidence="2" id="KW-0805">Transcription regulation</keyword>
<dbReference type="AlphaFoldDB" id="A0A840ID46"/>
<dbReference type="GO" id="GO:0003700">
    <property type="term" value="F:DNA-binding transcription factor activity"/>
    <property type="evidence" value="ECO:0007669"/>
    <property type="project" value="InterPro"/>
</dbReference>
<organism evidence="6 7">
    <name type="scientific">Conexibacter arvalis</name>
    <dbReference type="NCBI Taxonomy" id="912552"/>
    <lineage>
        <taxon>Bacteria</taxon>
        <taxon>Bacillati</taxon>
        <taxon>Actinomycetota</taxon>
        <taxon>Thermoleophilia</taxon>
        <taxon>Solirubrobacterales</taxon>
        <taxon>Conexibacteraceae</taxon>
        <taxon>Conexibacter</taxon>
    </lineage>
</organism>
<comment type="similarity">
    <text evidence="1">Belongs to the LysR transcriptional regulatory family.</text>
</comment>
<dbReference type="RefSeq" id="WP_183340376.1">
    <property type="nucleotide sequence ID" value="NZ_JACHNU010000001.1"/>
</dbReference>
<sequence length="306" mass="33661">MDLRQLRYFVAVAEELHFTRAASRLHLAQSALSAQVVALEREIGAPLFTRSNRRVALTAVGAALLPQARELLAAADRVLAEARAHAQREADTLAVGCLGAVPGELLSAVLGELKQERPTAQVEVHAFDFAQIQDSLTEARADVAFLYLPYEEDGRGEVEVISLVEEPRVVLLASTHPLAARARLTPADLAEETFISHSTAVPQQWRDFWLLTEELGRRPRVHPHTADTLEEWLHLIAQGKGIDTAPTLISRYYPWPGIRFVPLAEAEPATLAVVRRRSETAEPLVDAFVELARSVSARELDDARGG</sequence>
<dbReference type="FunFam" id="1.10.10.10:FF:000001">
    <property type="entry name" value="LysR family transcriptional regulator"/>
    <property type="match status" value="1"/>
</dbReference>
<name>A0A840ID46_9ACTN</name>
<dbReference type="PANTHER" id="PTHR30346">
    <property type="entry name" value="TRANSCRIPTIONAL DUAL REGULATOR HCAR-RELATED"/>
    <property type="match status" value="1"/>
</dbReference>
<evidence type="ECO:0000256" key="2">
    <source>
        <dbReference type="ARBA" id="ARBA00023015"/>
    </source>
</evidence>
<reference evidence="6 7" key="1">
    <citation type="submission" date="2020-08" db="EMBL/GenBank/DDBJ databases">
        <title>Genomic Encyclopedia of Archaeal and Bacterial Type Strains, Phase II (KMG-II): from individual species to whole genera.</title>
        <authorList>
            <person name="Goeker M."/>
        </authorList>
    </citation>
    <scope>NUCLEOTIDE SEQUENCE [LARGE SCALE GENOMIC DNA]</scope>
    <source>
        <strain evidence="6 7">DSM 23288</strain>
    </source>
</reference>
<dbReference type="SUPFAM" id="SSF46785">
    <property type="entry name" value="Winged helix' DNA-binding domain"/>
    <property type="match status" value="1"/>
</dbReference>
<dbReference type="EMBL" id="JACHNU010000001">
    <property type="protein sequence ID" value="MBB4661860.1"/>
    <property type="molecule type" value="Genomic_DNA"/>
</dbReference>
<proteinExistence type="inferred from homology"/>
<comment type="caution">
    <text evidence="6">The sequence shown here is derived from an EMBL/GenBank/DDBJ whole genome shotgun (WGS) entry which is preliminary data.</text>
</comment>
<gene>
    <name evidence="6" type="ORF">BDZ31_001433</name>
</gene>
<keyword evidence="3 6" id="KW-0238">DNA-binding</keyword>
<dbReference type="Proteomes" id="UP000585272">
    <property type="component" value="Unassembled WGS sequence"/>
</dbReference>
<evidence type="ECO:0000256" key="4">
    <source>
        <dbReference type="ARBA" id="ARBA00023163"/>
    </source>
</evidence>
<dbReference type="InterPro" id="IPR005119">
    <property type="entry name" value="LysR_subst-bd"/>
</dbReference>
<dbReference type="Gene3D" id="1.10.10.10">
    <property type="entry name" value="Winged helix-like DNA-binding domain superfamily/Winged helix DNA-binding domain"/>
    <property type="match status" value="1"/>
</dbReference>
<dbReference type="SUPFAM" id="SSF53850">
    <property type="entry name" value="Periplasmic binding protein-like II"/>
    <property type="match status" value="1"/>
</dbReference>
<dbReference type="PRINTS" id="PR00039">
    <property type="entry name" value="HTHLYSR"/>
</dbReference>
<keyword evidence="4" id="KW-0804">Transcription</keyword>
<dbReference type="InterPro" id="IPR036388">
    <property type="entry name" value="WH-like_DNA-bd_sf"/>
</dbReference>
<dbReference type="Pfam" id="PF03466">
    <property type="entry name" value="LysR_substrate"/>
    <property type="match status" value="1"/>
</dbReference>
<dbReference type="PANTHER" id="PTHR30346:SF0">
    <property type="entry name" value="HCA OPERON TRANSCRIPTIONAL ACTIVATOR HCAR"/>
    <property type="match status" value="1"/>
</dbReference>